<gene>
    <name evidence="10" type="ORF">AMTR_s00011p00215690</name>
</gene>
<evidence type="ECO:0000256" key="5">
    <source>
        <dbReference type="ARBA" id="ARBA00039057"/>
    </source>
</evidence>
<proteinExistence type="inferred from homology"/>
<accession>W1NHN2</accession>
<dbReference type="OMA" id="EHREANC"/>
<sequence length="118" mass="13580">MYFVSKTLAERAALDFGEENNLEVITIVPPFIIGPFIMQNMPSSVHSALSPITREEAHYAYLKQHCLIHVDDLCTAQIFLFEHPAAKGRYICSSHDNTIFQLAEMMRERYPEYDIPTE</sequence>
<dbReference type="InterPro" id="IPR050425">
    <property type="entry name" value="NAD(P)_dehydrat-like"/>
</dbReference>
<evidence type="ECO:0000256" key="6">
    <source>
        <dbReference type="ARBA" id="ARBA00042087"/>
    </source>
</evidence>
<dbReference type="EC" id="1.1.1.234" evidence="4"/>
<keyword evidence="1" id="KW-0560">Oxidoreductase</keyword>
<dbReference type="PANTHER" id="PTHR10366">
    <property type="entry name" value="NAD DEPENDENT EPIMERASE/DEHYDRATASE"/>
    <property type="match status" value="1"/>
</dbReference>
<evidence type="ECO:0000256" key="7">
    <source>
        <dbReference type="ARBA" id="ARBA00048870"/>
    </source>
</evidence>
<dbReference type="Gene3D" id="3.40.50.720">
    <property type="entry name" value="NAD(P)-binding Rossmann-like Domain"/>
    <property type="match status" value="1"/>
</dbReference>
<evidence type="ECO:0000313" key="11">
    <source>
        <dbReference type="Proteomes" id="UP000017836"/>
    </source>
</evidence>
<evidence type="ECO:0000256" key="4">
    <source>
        <dbReference type="ARBA" id="ARBA00039055"/>
    </source>
</evidence>
<organism evidence="10 11">
    <name type="scientific">Amborella trichopoda</name>
    <dbReference type="NCBI Taxonomy" id="13333"/>
    <lineage>
        <taxon>Eukaryota</taxon>
        <taxon>Viridiplantae</taxon>
        <taxon>Streptophyta</taxon>
        <taxon>Embryophyta</taxon>
        <taxon>Tracheophyta</taxon>
        <taxon>Spermatophyta</taxon>
        <taxon>Magnoliopsida</taxon>
        <taxon>Amborellales</taxon>
        <taxon>Amborellaceae</taxon>
        <taxon>Amborella</taxon>
    </lineage>
</organism>
<evidence type="ECO:0000256" key="1">
    <source>
        <dbReference type="ARBA" id="ARBA00023002"/>
    </source>
</evidence>
<dbReference type="GO" id="GO:0045552">
    <property type="term" value="F:dihydroflavanol 4-reductase activity"/>
    <property type="evidence" value="ECO:0007669"/>
    <property type="project" value="UniProtKB-EC"/>
</dbReference>
<dbReference type="GO" id="GO:0016616">
    <property type="term" value="F:oxidoreductase activity, acting on the CH-OH group of donors, NAD or NADP as acceptor"/>
    <property type="evidence" value="ECO:0000318"/>
    <property type="project" value="GO_Central"/>
</dbReference>
<evidence type="ECO:0000259" key="9">
    <source>
        <dbReference type="Pfam" id="PF01370"/>
    </source>
</evidence>
<dbReference type="PANTHER" id="PTHR10366:SF564">
    <property type="entry name" value="STEROL-4-ALPHA-CARBOXYLATE 3-DEHYDROGENASE, DECARBOXYLATING"/>
    <property type="match status" value="1"/>
</dbReference>
<feature type="domain" description="NAD-dependent epimerase/dehydratase" evidence="9">
    <location>
        <begin position="2"/>
        <end position="87"/>
    </location>
</feature>
<dbReference type="Pfam" id="PF01370">
    <property type="entry name" value="Epimerase"/>
    <property type="match status" value="1"/>
</dbReference>
<dbReference type="SUPFAM" id="SSF51735">
    <property type="entry name" value="NAD(P)-binding Rossmann-fold domains"/>
    <property type="match status" value="1"/>
</dbReference>
<dbReference type="EMBL" id="KI397507">
    <property type="protein sequence ID" value="ERM94665.1"/>
    <property type="molecule type" value="Genomic_DNA"/>
</dbReference>
<evidence type="ECO:0000256" key="3">
    <source>
        <dbReference type="ARBA" id="ARBA00023445"/>
    </source>
</evidence>
<dbReference type="AlphaFoldDB" id="W1NHN2"/>
<dbReference type="InterPro" id="IPR036291">
    <property type="entry name" value="NAD(P)-bd_dom_sf"/>
</dbReference>
<evidence type="ECO:0000313" key="10">
    <source>
        <dbReference type="EMBL" id="ERM94665.1"/>
    </source>
</evidence>
<keyword evidence="2" id="KW-0284">Flavonoid biosynthesis</keyword>
<dbReference type="HOGENOM" id="CLU_007383_9_6_1"/>
<comment type="catalytic activity">
    <reaction evidence="7">
        <text>(2S)-flavan-4-ol + NADP(+) = (2S)-flavanone + NADPH + H(+)</text>
        <dbReference type="Rhea" id="RHEA:11228"/>
        <dbReference type="ChEBI" id="CHEBI:15378"/>
        <dbReference type="ChEBI" id="CHEBI:15605"/>
        <dbReference type="ChEBI" id="CHEBI:15606"/>
        <dbReference type="ChEBI" id="CHEBI:57783"/>
        <dbReference type="ChEBI" id="CHEBI:58349"/>
        <dbReference type="EC" id="1.1.1.234"/>
    </reaction>
</comment>
<comment type="catalytic activity">
    <reaction evidence="8">
        <text>a (2R,3S,4S)-leucoanthocyanidin + NADP(+) = a (2R,3R)-dihydroflavonol + NADPH + H(+)</text>
        <dbReference type="Rhea" id="RHEA:54444"/>
        <dbReference type="ChEBI" id="CHEBI:15378"/>
        <dbReference type="ChEBI" id="CHEBI:57783"/>
        <dbReference type="ChEBI" id="CHEBI:58349"/>
        <dbReference type="ChEBI" id="CHEBI:138176"/>
        <dbReference type="ChEBI" id="CHEBI:138188"/>
        <dbReference type="EC" id="1.1.1.219"/>
    </reaction>
</comment>
<protein>
    <recommendedName>
        <fullName evidence="6">Flavanone 4-reductase</fullName>
        <ecNumber evidence="5">1.1.1.219</ecNumber>
        <ecNumber evidence="4">1.1.1.234</ecNumber>
    </recommendedName>
</protein>
<dbReference type="Proteomes" id="UP000017836">
    <property type="component" value="Unassembled WGS sequence"/>
</dbReference>
<keyword evidence="11" id="KW-1185">Reference proteome</keyword>
<dbReference type="InterPro" id="IPR001509">
    <property type="entry name" value="Epimerase_deHydtase"/>
</dbReference>
<dbReference type="eggNOG" id="KOG1502">
    <property type="taxonomic scope" value="Eukaryota"/>
</dbReference>
<dbReference type="EC" id="1.1.1.219" evidence="5"/>
<comment type="similarity">
    <text evidence="3">Belongs to the NAD(P)-dependent epimerase/dehydratase family. Dihydroflavonol-4-reductase subfamily.</text>
</comment>
<evidence type="ECO:0000256" key="2">
    <source>
        <dbReference type="ARBA" id="ARBA00023241"/>
    </source>
</evidence>
<dbReference type="GO" id="GO:0009813">
    <property type="term" value="P:flavonoid biosynthetic process"/>
    <property type="evidence" value="ECO:0007669"/>
    <property type="project" value="UniProtKB-KW"/>
</dbReference>
<evidence type="ECO:0000256" key="8">
    <source>
        <dbReference type="ARBA" id="ARBA00049132"/>
    </source>
</evidence>
<dbReference type="GO" id="GO:0047890">
    <property type="term" value="F:flavanone 4-reductase activity"/>
    <property type="evidence" value="ECO:0007669"/>
    <property type="project" value="UniProtKB-EC"/>
</dbReference>
<name>W1NHN2_AMBTC</name>
<dbReference type="STRING" id="13333.W1NHN2"/>
<reference evidence="11" key="1">
    <citation type="journal article" date="2013" name="Science">
        <title>The Amborella genome and the evolution of flowering plants.</title>
        <authorList>
            <consortium name="Amborella Genome Project"/>
        </authorList>
    </citation>
    <scope>NUCLEOTIDE SEQUENCE [LARGE SCALE GENOMIC DNA]</scope>
</reference>
<dbReference type="Gramene" id="ERM94665">
    <property type="protein sequence ID" value="ERM94665"/>
    <property type="gene ID" value="AMTR_s00011p00215690"/>
</dbReference>